<evidence type="ECO:0000256" key="3">
    <source>
        <dbReference type="ARBA" id="ARBA00022692"/>
    </source>
</evidence>
<feature type="transmembrane region" description="Helical" evidence="6">
    <location>
        <begin position="355"/>
        <end position="378"/>
    </location>
</feature>
<dbReference type="Proteomes" id="UP000622890">
    <property type="component" value="Unassembled WGS sequence"/>
</dbReference>
<dbReference type="GO" id="GO:0005886">
    <property type="term" value="C:plasma membrane"/>
    <property type="evidence" value="ECO:0007669"/>
    <property type="project" value="UniProtKB-SubCell"/>
</dbReference>
<dbReference type="InterPro" id="IPR020846">
    <property type="entry name" value="MFS_dom"/>
</dbReference>
<dbReference type="GO" id="GO:0022857">
    <property type="term" value="F:transmembrane transporter activity"/>
    <property type="evidence" value="ECO:0007669"/>
    <property type="project" value="InterPro"/>
</dbReference>
<feature type="domain" description="Major facilitator superfamily (MFS) profile" evidence="7">
    <location>
        <begin position="10"/>
        <end position="410"/>
    </location>
</feature>
<feature type="transmembrane region" description="Helical" evidence="6">
    <location>
        <begin position="384"/>
        <end position="403"/>
    </location>
</feature>
<feature type="transmembrane region" description="Helical" evidence="6">
    <location>
        <begin position="260"/>
        <end position="285"/>
    </location>
</feature>
<keyword evidence="9" id="KW-1185">Reference proteome</keyword>
<dbReference type="PIRSF" id="PIRSF002808">
    <property type="entry name" value="Hexose_phosphate_transp"/>
    <property type="match status" value="1"/>
</dbReference>
<dbReference type="Pfam" id="PF07690">
    <property type="entry name" value="MFS_1"/>
    <property type="match status" value="1"/>
</dbReference>
<dbReference type="Gene3D" id="1.20.1250.20">
    <property type="entry name" value="MFS general substrate transporter like domains"/>
    <property type="match status" value="2"/>
</dbReference>
<name>A0A934T2E9_9BURK</name>
<comment type="subcellular location">
    <subcellularLocation>
        <location evidence="1">Cell membrane</location>
        <topology evidence="1">Multi-pass membrane protein</topology>
    </subcellularLocation>
</comment>
<keyword evidence="4 6" id="KW-1133">Transmembrane helix</keyword>
<evidence type="ECO:0000313" key="9">
    <source>
        <dbReference type="Proteomes" id="UP000622890"/>
    </source>
</evidence>
<reference evidence="8" key="1">
    <citation type="submission" date="2021-01" db="EMBL/GenBank/DDBJ databases">
        <title>Genome sequence of strain Noviherbaspirillum sp. DKR-6.</title>
        <authorList>
            <person name="Chaudhary D.K."/>
        </authorList>
    </citation>
    <scope>NUCLEOTIDE SEQUENCE</scope>
    <source>
        <strain evidence="8">DKR-6</strain>
    </source>
</reference>
<dbReference type="AlphaFoldDB" id="A0A934T2E9"/>
<feature type="transmembrane region" description="Helical" evidence="6">
    <location>
        <begin position="79"/>
        <end position="103"/>
    </location>
</feature>
<protein>
    <submittedName>
        <fullName evidence="8">MFS transporter</fullName>
    </submittedName>
</protein>
<evidence type="ECO:0000313" key="8">
    <source>
        <dbReference type="EMBL" id="MBK4736658.1"/>
    </source>
</evidence>
<organism evidence="8 9">
    <name type="scientific">Noviherbaspirillum pedocola</name>
    <dbReference type="NCBI Taxonomy" id="2801341"/>
    <lineage>
        <taxon>Bacteria</taxon>
        <taxon>Pseudomonadati</taxon>
        <taxon>Pseudomonadota</taxon>
        <taxon>Betaproteobacteria</taxon>
        <taxon>Burkholderiales</taxon>
        <taxon>Oxalobacteraceae</taxon>
        <taxon>Noviherbaspirillum</taxon>
    </lineage>
</organism>
<dbReference type="PANTHER" id="PTHR11662">
    <property type="entry name" value="SOLUTE CARRIER FAMILY 17"/>
    <property type="match status" value="1"/>
</dbReference>
<evidence type="ECO:0000256" key="2">
    <source>
        <dbReference type="ARBA" id="ARBA00022475"/>
    </source>
</evidence>
<keyword evidence="5 6" id="KW-0472">Membrane</keyword>
<feature type="transmembrane region" description="Helical" evidence="6">
    <location>
        <begin position="49"/>
        <end position="67"/>
    </location>
</feature>
<feature type="transmembrane region" description="Helical" evidence="6">
    <location>
        <begin position="297"/>
        <end position="315"/>
    </location>
</feature>
<comment type="caution">
    <text evidence="8">The sequence shown here is derived from an EMBL/GenBank/DDBJ whole genome shotgun (WGS) entry which is preliminary data.</text>
</comment>
<keyword evidence="3 6" id="KW-0812">Transmembrane</keyword>
<dbReference type="PROSITE" id="PS50850">
    <property type="entry name" value="MFS"/>
    <property type="match status" value="1"/>
</dbReference>
<gene>
    <name evidence="8" type="ORF">JJB74_18690</name>
</gene>
<dbReference type="InterPro" id="IPR011701">
    <property type="entry name" value="MFS"/>
</dbReference>
<dbReference type="SUPFAM" id="SSF103473">
    <property type="entry name" value="MFS general substrate transporter"/>
    <property type="match status" value="1"/>
</dbReference>
<sequence>MKSKRATTHVLILLCVMYFITYVDRVNVSTAAAAFGKEFGLSKTELGFVFSAFAYPYLVFQVIGGWLGDKYGPRKTLSICAFIWAGATILTGLVGGFTTMIIARMLLGLGEGATFPTATRAMASWTTPGKRGFAQGITHACARIGNAITPPMVVALIAALSWRGSFVVLGCVSLVWVAWWAWYFRDNPSDHPAITQEELRQLPPYGHFKDRPKVPWGPLFKRMMPVTIVYFCYGWVLWLFLSWIPQYFLHSYNLDLKKSAVFASAVFLAGVVGDTLGGIVSDHLLHKTGNLNVARRNVVVICMLLTLASLLPLMFVHDLTVSTICLALGFFFIEFTIGPMWSIPMDIAPKFSGTASGMMNTGSALAAIISPVLGGWLIDKTGNWELPFEFSMALMLLGAVCAFTMRPQNRFDETAHATVKPATQTV</sequence>
<dbReference type="PANTHER" id="PTHR11662:SF399">
    <property type="entry name" value="FI19708P1-RELATED"/>
    <property type="match status" value="1"/>
</dbReference>
<dbReference type="CDD" id="cd17319">
    <property type="entry name" value="MFS_ExuT_GudP_like"/>
    <property type="match status" value="1"/>
</dbReference>
<dbReference type="InterPro" id="IPR036259">
    <property type="entry name" value="MFS_trans_sf"/>
</dbReference>
<proteinExistence type="predicted"/>
<feature type="transmembrane region" description="Helical" evidence="6">
    <location>
        <begin position="160"/>
        <end position="182"/>
    </location>
</feature>
<dbReference type="InterPro" id="IPR000849">
    <property type="entry name" value="Sugar_P_transporter"/>
</dbReference>
<dbReference type="InterPro" id="IPR050382">
    <property type="entry name" value="MFS_Na/Anion_cotransporter"/>
</dbReference>
<evidence type="ECO:0000256" key="4">
    <source>
        <dbReference type="ARBA" id="ARBA00022989"/>
    </source>
</evidence>
<keyword evidence="2" id="KW-1003">Cell membrane</keyword>
<evidence type="ECO:0000259" key="7">
    <source>
        <dbReference type="PROSITE" id="PS50850"/>
    </source>
</evidence>
<feature type="transmembrane region" description="Helical" evidence="6">
    <location>
        <begin position="228"/>
        <end position="248"/>
    </location>
</feature>
<dbReference type="RefSeq" id="WP_200594299.1">
    <property type="nucleotide sequence ID" value="NZ_JAEPBG010000008.1"/>
</dbReference>
<evidence type="ECO:0000256" key="6">
    <source>
        <dbReference type="SAM" id="Phobius"/>
    </source>
</evidence>
<evidence type="ECO:0000256" key="5">
    <source>
        <dbReference type="ARBA" id="ARBA00023136"/>
    </source>
</evidence>
<feature type="transmembrane region" description="Helical" evidence="6">
    <location>
        <begin position="321"/>
        <end position="343"/>
    </location>
</feature>
<evidence type="ECO:0000256" key="1">
    <source>
        <dbReference type="ARBA" id="ARBA00004651"/>
    </source>
</evidence>
<accession>A0A934T2E9</accession>
<dbReference type="EMBL" id="JAEPBG010000008">
    <property type="protein sequence ID" value="MBK4736658.1"/>
    <property type="molecule type" value="Genomic_DNA"/>
</dbReference>